<evidence type="ECO:0000313" key="12">
    <source>
        <dbReference type="Proteomes" id="UP000613160"/>
    </source>
</evidence>
<comment type="caution">
    <text evidence="11">The sequence shown here is derived from an EMBL/GenBank/DDBJ whole genome shotgun (WGS) entry which is preliminary data.</text>
</comment>
<keyword evidence="2 9" id="KW-0813">Transport</keyword>
<dbReference type="InterPro" id="IPR055348">
    <property type="entry name" value="DctQ"/>
</dbReference>
<dbReference type="EMBL" id="BMJJ01000001">
    <property type="protein sequence ID" value="GGD07387.1"/>
    <property type="molecule type" value="Genomic_DNA"/>
</dbReference>
<dbReference type="Pfam" id="PF04290">
    <property type="entry name" value="DctQ"/>
    <property type="match status" value="1"/>
</dbReference>
<keyword evidence="3" id="KW-1003">Cell membrane</keyword>
<feature type="transmembrane region" description="Helical" evidence="9">
    <location>
        <begin position="122"/>
        <end position="145"/>
    </location>
</feature>
<organism evidence="11 12">
    <name type="scientific">Aureimonas glaciei</name>
    <dbReference type="NCBI Taxonomy" id="1776957"/>
    <lineage>
        <taxon>Bacteria</taxon>
        <taxon>Pseudomonadati</taxon>
        <taxon>Pseudomonadota</taxon>
        <taxon>Alphaproteobacteria</taxon>
        <taxon>Hyphomicrobiales</taxon>
        <taxon>Aurantimonadaceae</taxon>
        <taxon>Aureimonas</taxon>
    </lineage>
</organism>
<dbReference type="AlphaFoldDB" id="A0A917D6L9"/>
<keyword evidence="6 9" id="KW-1133">Transmembrane helix</keyword>
<proteinExistence type="inferred from homology"/>
<reference evidence="11" key="2">
    <citation type="submission" date="2020-09" db="EMBL/GenBank/DDBJ databases">
        <authorList>
            <person name="Sun Q."/>
            <person name="Zhou Y."/>
        </authorList>
    </citation>
    <scope>NUCLEOTIDE SEQUENCE</scope>
    <source>
        <strain evidence="11">CGMCC 1.15493</strain>
    </source>
</reference>
<evidence type="ECO:0000256" key="5">
    <source>
        <dbReference type="ARBA" id="ARBA00022692"/>
    </source>
</evidence>
<accession>A0A917D6L9</accession>
<dbReference type="Proteomes" id="UP000613160">
    <property type="component" value="Unassembled WGS sequence"/>
</dbReference>
<comment type="subunit">
    <text evidence="9">The complex comprises the extracytoplasmic solute receptor protein and the two transmembrane proteins.</text>
</comment>
<evidence type="ECO:0000256" key="7">
    <source>
        <dbReference type="ARBA" id="ARBA00023136"/>
    </source>
</evidence>
<evidence type="ECO:0000313" key="11">
    <source>
        <dbReference type="EMBL" id="GGD07387.1"/>
    </source>
</evidence>
<evidence type="ECO:0000259" key="10">
    <source>
        <dbReference type="Pfam" id="PF04290"/>
    </source>
</evidence>
<gene>
    <name evidence="11" type="ORF">GCM10011335_07940</name>
</gene>
<keyword evidence="5 9" id="KW-0812">Transmembrane</keyword>
<dbReference type="GO" id="GO:0005886">
    <property type="term" value="C:plasma membrane"/>
    <property type="evidence" value="ECO:0007669"/>
    <property type="project" value="UniProtKB-SubCell"/>
</dbReference>
<evidence type="ECO:0000256" key="8">
    <source>
        <dbReference type="ARBA" id="ARBA00038436"/>
    </source>
</evidence>
<dbReference type="PANTHER" id="PTHR35011:SF11">
    <property type="entry name" value="TRAP TRANSPORTER SMALL PERMEASE PROTEIN"/>
    <property type="match status" value="1"/>
</dbReference>
<sequence length="171" mass="18373">MFILAKWLGRLATATLWLSGIGLVLMTAFTAYQVWARYVMNNSPSWTEPASVLMMGWFILLGAAVGVRQGYHLGFDILLIVLPPPARKVLMTVSDLAVAAFGAGMGWYGLMLAEGTWASISPAIGIPVGVSYVPLVVGGTLIALFSLERMARRFAGLEISEADLQPIDQVA</sequence>
<evidence type="ECO:0000256" key="3">
    <source>
        <dbReference type="ARBA" id="ARBA00022475"/>
    </source>
</evidence>
<evidence type="ECO:0000256" key="2">
    <source>
        <dbReference type="ARBA" id="ARBA00022448"/>
    </source>
</evidence>
<evidence type="ECO:0000256" key="1">
    <source>
        <dbReference type="ARBA" id="ARBA00004429"/>
    </source>
</evidence>
<feature type="transmembrane region" description="Helical" evidence="9">
    <location>
        <begin position="12"/>
        <end position="35"/>
    </location>
</feature>
<evidence type="ECO:0000256" key="4">
    <source>
        <dbReference type="ARBA" id="ARBA00022519"/>
    </source>
</evidence>
<feature type="transmembrane region" description="Helical" evidence="9">
    <location>
        <begin position="55"/>
        <end position="82"/>
    </location>
</feature>
<feature type="domain" description="Tripartite ATP-independent periplasmic transporters DctQ component" evidence="10">
    <location>
        <begin position="26"/>
        <end position="155"/>
    </location>
</feature>
<name>A0A917D6L9_9HYPH</name>
<evidence type="ECO:0000256" key="9">
    <source>
        <dbReference type="RuleBase" id="RU369079"/>
    </source>
</evidence>
<dbReference type="RefSeq" id="WP_244639796.1">
    <property type="nucleotide sequence ID" value="NZ_BMJJ01000001.1"/>
</dbReference>
<dbReference type="PANTHER" id="PTHR35011">
    <property type="entry name" value="2,3-DIKETO-L-GULONATE TRAP TRANSPORTER SMALL PERMEASE PROTEIN YIAM"/>
    <property type="match status" value="1"/>
</dbReference>
<keyword evidence="4 9" id="KW-0997">Cell inner membrane</keyword>
<keyword evidence="12" id="KW-1185">Reference proteome</keyword>
<reference evidence="11" key="1">
    <citation type="journal article" date="2014" name="Int. J. Syst. Evol. Microbiol.">
        <title>Complete genome sequence of Corynebacterium casei LMG S-19264T (=DSM 44701T), isolated from a smear-ripened cheese.</title>
        <authorList>
            <consortium name="US DOE Joint Genome Institute (JGI-PGF)"/>
            <person name="Walter F."/>
            <person name="Albersmeier A."/>
            <person name="Kalinowski J."/>
            <person name="Ruckert C."/>
        </authorList>
    </citation>
    <scope>NUCLEOTIDE SEQUENCE</scope>
    <source>
        <strain evidence="11">CGMCC 1.15493</strain>
    </source>
</reference>
<comment type="subcellular location">
    <subcellularLocation>
        <location evidence="1 9">Cell inner membrane</location>
        <topology evidence="1 9">Multi-pass membrane protein</topology>
    </subcellularLocation>
</comment>
<dbReference type="GO" id="GO:0022857">
    <property type="term" value="F:transmembrane transporter activity"/>
    <property type="evidence" value="ECO:0007669"/>
    <property type="project" value="UniProtKB-UniRule"/>
</dbReference>
<dbReference type="InterPro" id="IPR007387">
    <property type="entry name" value="TRAP_DctQ"/>
</dbReference>
<feature type="transmembrane region" description="Helical" evidence="9">
    <location>
        <begin position="89"/>
        <end position="110"/>
    </location>
</feature>
<protein>
    <recommendedName>
        <fullName evidence="9">TRAP transporter small permease protein</fullName>
    </recommendedName>
</protein>
<comment type="similarity">
    <text evidence="8 9">Belongs to the TRAP transporter small permease family.</text>
</comment>
<dbReference type="GO" id="GO:0015740">
    <property type="term" value="P:C4-dicarboxylate transport"/>
    <property type="evidence" value="ECO:0007669"/>
    <property type="project" value="TreeGrafter"/>
</dbReference>
<evidence type="ECO:0000256" key="6">
    <source>
        <dbReference type="ARBA" id="ARBA00022989"/>
    </source>
</evidence>
<comment type="function">
    <text evidence="9">Part of the tripartite ATP-independent periplasmic (TRAP) transport system.</text>
</comment>
<keyword evidence="7 9" id="KW-0472">Membrane</keyword>